<dbReference type="EMBL" id="QDHA01000072">
    <property type="protein sequence ID" value="RCJ05518.1"/>
    <property type="molecule type" value="Genomic_DNA"/>
</dbReference>
<reference evidence="1 2" key="1">
    <citation type="submission" date="2018-04" db="EMBL/GenBank/DDBJ databases">
        <title>Cupriavidus necator CR12 genome sequencing and assembly.</title>
        <authorList>
            <person name="Ben Fekih I."/>
            <person name="Mazhar H.S."/>
            <person name="Bello S.K."/>
            <person name="Rensing C."/>
        </authorList>
    </citation>
    <scope>NUCLEOTIDE SEQUENCE [LARGE SCALE GENOMIC DNA]</scope>
    <source>
        <strain evidence="1 2">CR12</strain>
    </source>
</reference>
<dbReference type="AlphaFoldDB" id="A0A367PCB4"/>
<sequence>MSVLMLVNIDASTTDEEIQEFIGRYGFPACDEIERVPGDGTRPAVSLHFNSVDGAALRLLQPRINHLFWKQRKVDAMVLTERFE</sequence>
<name>A0A367PCB4_CUPNE</name>
<comment type="caution">
    <text evidence="1">The sequence shown here is derived from an EMBL/GenBank/DDBJ whole genome shotgun (WGS) entry which is preliminary data.</text>
</comment>
<organism evidence="1 2">
    <name type="scientific">Cupriavidus necator</name>
    <name type="common">Alcaligenes eutrophus</name>
    <name type="synonym">Ralstonia eutropha</name>
    <dbReference type="NCBI Taxonomy" id="106590"/>
    <lineage>
        <taxon>Bacteria</taxon>
        <taxon>Pseudomonadati</taxon>
        <taxon>Pseudomonadota</taxon>
        <taxon>Betaproteobacteria</taxon>
        <taxon>Burkholderiales</taxon>
        <taxon>Burkholderiaceae</taxon>
        <taxon>Cupriavidus</taxon>
    </lineage>
</organism>
<proteinExistence type="predicted"/>
<evidence type="ECO:0000313" key="1">
    <source>
        <dbReference type="EMBL" id="RCJ05518.1"/>
    </source>
</evidence>
<dbReference type="Proteomes" id="UP000253501">
    <property type="component" value="Unassembled WGS sequence"/>
</dbReference>
<dbReference type="RefSeq" id="WP_114134483.1">
    <property type="nucleotide sequence ID" value="NZ_CP068434.1"/>
</dbReference>
<accession>A0A367PCB4</accession>
<protein>
    <submittedName>
        <fullName evidence="1">RNA-binding protein</fullName>
    </submittedName>
</protein>
<evidence type="ECO:0000313" key="2">
    <source>
        <dbReference type="Proteomes" id="UP000253501"/>
    </source>
</evidence>
<gene>
    <name evidence="1" type="ORF">DDK22_26325</name>
</gene>